<keyword evidence="2" id="KW-0472">Membrane</keyword>
<gene>
    <name evidence="3" type="ORF">KDK95_18115</name>
</gene>
<feature type="transmembrane region" description="Helical" evidence="2">
    <location>
        <begin position="277"/>
        <end position="295"/>
    </location>
</feature>
<accession>A0A941ED66</accession>
<proteinExistence type="predicted"/>
<dbReference type="RefSeq" id="WP_212519372.1">
    <property type="nucleotide sequence ID" value="NZ_JAGSOH010000051.1"/>
</dbReference>
<feature type="transmembrane region" description="Helical" evidence="2">
    <location>
        <begin position="189"/>
        <end position="207"/>
    </location>
</feature>
<keyword evidence="4" id="KW-1185">Reference proteome</keyword>
<evidence type="ECO:0000313" key="3">
    <source>
        <dbReference type="EMBL" id="MBR7828235.1"/>
    </source>
</evidence>
<evidence type="ECO:0000313" key="4">
    <source>
        <dbReference type="Proteomes" id="UP000676325"/>
    </source>
</evidence>
<evidence type="ECO:0008006" key="5">
    <source>
        <dbReference type="Google" id="ProtNLM"/>
    </source>
</evidence>
<feature type="transmembrane region" description="Helical" evidence="2">
    <location>
        <begin position="252"/>
        <end position="270"/>
    </location>
</feature>
<feature type="transmembrane region" description="Helical" evidence="2">
    <location>
        <begin position="315"/>
        <end position="334"/>
    </location>
</feature>
<reference evidence="3" key="1">
    <citation type="submission" date="2021-04" db="EMBL/GenBank/DDBJ databases">
        <title>Genome based classification of Actinospica acidithermotolerans sp. nov., an actinobacterium isolated from an Indonesian hot spring.</title>
        <authorList>
            <person name="Kusuma A.B."/>
            <person name="Putra K.E."/>
            <person name="Nafisah S."/>
            <person name="Loh J."/>
            <person name="Nouioui I."/>
            <person name="Goodfellow M."/>
        </authorList>
    </citation>
    <scope>NUCLEOTIDE SEQUENCE</scope>
    <source>
        <strain evidence="3">MGRD01-02</strain>
    </source>
</reference>
<feature type="transmembrane region" description="Helical" evidence="2">
    <location>
        <begin position="132"/>
        <end position="151"/>
    </location>
</feature>
<dbReference type="EMBL" id="JAGSOH010000051">
    <property type="protein sequence ID" value="MBR7828235.1"/>
    <property type="molecule type" value="Genomic_DNA"/>
</dbReference>
<dbReference type="Pfam" id="PF03988">
    <property type="entry name" value="DUF347"/>
    <property type="match status" value="4"/>
</dbReference>
<evidence type="ECO:0000256" key="2">
    <source>
        <dbReference type="SAM" id="Phobius"/>
    </source>
</evidence>
<dbReference type="AlphaFoldDB" id="A0A941ED66"/>
<sequence length="341" mass="36789">MERDGWWQAEPSGPLRANRDSFEPDVRDASEIVWLPELDYDLAGCAGARGTGSANAPAIKEPAARPPIHRARRGEVERSPRREARSAGGSPPGDTGRGALRVPEVALAFWSVKALSTAMGESTSDALVNSSLGAQVAVVVGFLAFLAALAFQFRQGHYRAWPYWLSVCGVGVFGTMVADVMHVALRVPYTASSIFYAFVLAAVFIAWRRTEHTLDIHSIDTSRREAFYWAAVVATFAMGTAVGDFTAVTLRLGYWSSAAMFAGLILIPLVGWRVLRWNPVACFWSAYVLTRPLGASIADGLAKPKNISGMNFGDAPVAGVLAALIIVLVTYLATTKKDVQR</sequence>
<feature type="transmembrane region" description="Helical" evidence="2">
    <location>
        <begin position="163"/>
        <end position="183"/>
    </location>
</feature>
<name>A0A941ED66_9ACTN</name>
<dbReference type="Proteomes" id="UP000676325">
    <property type="component" value="Unassembled WGS sequence"/>
</dbReference>
<feature type="compositionally biased region" description="Basic and acidic residues" evidence="1">
    <location>
        <begin position="73"/>
        <end position="85"/>
    </location>
</feature>
<feature type="region of interest" description="Disordered" evidence="1">
    <location>
        <begin position="51"/>
        <end position="99"/>
    </location>
</feature>
<keyword evidence="2" id="KW-0812">Transmembrane</keyword>
<organism evidence="3 4">
    <name type="scientific">Actinospica acidithermotolerans</name>
    <dbReference type="NCBI Taxonomy" id="2828514"/>
    <lineage>
        <taxon>Bacteria</taxon>
        <taxon>Bacillati</taxon>
        <taxon>Actinomycetota</taxon>
        <taxon>Actinomycetes</taxon>
        <taxon>Catenulisporales</taxon>
        <taxon>Actinospicaceae</taxon>
        <taxon>Actinospica</taxon>
    </lineage>
</organism>
<feature type="transmembrane region" description="Helical" evidence="2">
    <location>
        <begin position="227"/>
        <end position="246"/>
    </location>
</feature>
<dbReference type="InterPro" id="IPR007136">
    <property type="entry name" value="DUF347"/>
</dbReference>
<feature type="region of interest" description="Disordered" evidence="1">
    <location>
        <begin position="1"/>
        <end position="23"/>
    </location>
</feature>
<protein>
    <recommendedName>
        <fullName evidence="5">Membrane-anchored protein</fullName>
    </recommendedName>
</protein>
<keyword evidence="2" id="KW-1133">Transmembrane helix</keyword>
<evidence type="ECO:0000256" key="1">
    <source>
        <dbReference type="SAM" id="MobiDB-lite"/>
    </source>
</evidence>
<comment type="caution">
    <text evidence="3">The sequence shown here is derived from an EMBL/GenBank/DDBJ whole genome shotgun (WGS) entry which is preliminary data.</text>
</comment>